<keyword evidence="9" id="KW-1185">Reference proteome</keyword>
<keyword evidence="4 7" id="KW-0560">Oxidoreductase</keyword>
<sequence>MPPLENSFLKVPLQKIVQLYCHEIAPRIPKNNKLVSIGAAVILSLVYLIINKAKPPRKLRHFPYISHFSILKSTYYKESVRDRCQRVHIPIVESGKSNGLFLEVTRNGWVLNVANPEDAKRVLLKHDLFPKIDISEERSGTLQSKFTIRPSMAMTSGDQWKRQRNIMNPAFRRSMPVKLFGNLTQEMFRSMENKGNIFTVSDLMERWTLDVIGRAGFGFDFNSIQTKESEWVRRYGCINRGLRDPLFFLFPRLDTSARWLFTDRQYIHEQTEIFLNMLDEVVEYKKLDIKNGVADSALDENERDLLTLMLESGEEGSGDMSDYELKSNLCGIFLAGHDTTASALSYAIHYLAENQDIQEKARQEAISILGDKPCDVLPSIEDTKKMTYINQIIKETLRINGPVARTITRVAREDSVLSGVLAPKGTLLTVNMFDTHHCQKIWNDPDVFNPDRFSENGEGIREAGEGMTWIPFGSGARQCIAMNFSLNEQKVMLSMLCE</sequence>
<keyword evidence="3 7" id="KW-0479">Metal-binding</keyword>
<dbReference type="InterPro" id="IPR017972">
    <property type="entry name" value="Cyt_P450_CS"/>
</dbReference>
<dbReference type="InterPro" id="IPR036396">
    <property type="entry name" value="Cyt_P450_sf"/>
</dbReference>
<dbReference type="InterPro" id="IPR050196">
    <property type="entry name" value="Cytochrome_P450_Monoox"/>
</dbReference>
<evidence type="ECO:0000256" key="7">
    <source>
        <dbReference type="RuleBase" id="RU000461"/>
    </source>
</evidence>
<dbReference type="PRINTS" id="PR00385">
    <property type="entry name" value="P450"/>
</dbReference>
<accession>A0ABP9Z5D5</accession>
<proteinExistence type="inferred from homology"/>
<organism evidence="8 9">
    <name type="scientific">Mucor flavus</name>
    <dbReference type="NCBI Taxonomy" id="439312"/>
    <lineage>
        <taxon>Eukaryota</taxon>
        <taxon>Fungi</taxon>
        <taxon>Fungi incertae sedis</taxon>
        <taxon>Mucoromycota</taxon>
        <taxon>Mucoromycotina</taxon>
        <taxon>Mucoromycetes</taxon>
        <taxon>Mucorales</taxon>
        <taxon>Mucorineae</taxon>
        <taxon>Mucoraceae</taxon>
        <taxon>Mucor</taxon>
    </lineage>
</organism>
<comment type="similarity">
    <text evidence="1 7">Belongs to the cytochrome P450 family.</text>
</comment>
<evidence type="ECO:0000313" key="8">
    <source>
        <dbReference type="EMBL" id="GAA5814304.1"/>
    </source>
</evidence>
<keyword evidence="5 7" id="KW-0408">Iron</keyword>
<keyword evidence="6 7" id="KW-0503">Monooxygenase</keyword>
<dbReference type="SUPFAM" id="SSF48264">
    <property type="entry name" value="Cytochrome P450"/>
    <property type="match status" value="1"/>
</dbReference>
<dbReference type="Gene3D" id="1.10.630.10">
    <property type="entry name" value="Cytochrome P450"/>
    <property type="match status" value="1"/>
</dbReference>
<dbReference type="InterPro" id="IPR001128">
    <property type="entry name" value="Cyt_P450"/>
</dbReference>
<dbReference type="EMBL" id="BAABUK010000020">
    <property type="protein sequence ID" value="GAA5814304.1"/>
    <property type="molecule type" value="Genomic_DNA"/>
</dbReference>
<dbReference type="PANTHER" id="PTHR24291">
    <property type="entry name" value="CYTOCHROME P450 FAMILY 4"/>
    <property type="match status" value="1"/>
</dbReference>
<evidence type="ECO:0000256" key="6">
    <source>
        <dbReference type="ARBA" id="ARBA00023033"/>
    </source>
</evidence>
<dbReference type="PROSITE" id="PS00086">
    <property type="entry name" value="CYTOCHROME_P450"/>
    <property type="match status" value="1"/>
</dbReference>
<evidence type="ECO:0000256" key="1">
    <source>
        <dbReference type="ARBA" id="ARBA00010617"/>
    </source>
</evidence>
<comment type="caution">
    <text evidence="8">The sequence shown here is derived from an EMBL/GenBank/DDBJ whole genome shotgun (WGS) entry which is preliminary data.</text>
</comment>
<dbReference type="Pfam" id="PF00067">
    <property type="entry name" value="p450"/>
    <property type="match status" value="1"/>
</dbReference>
<evidence type="ECO:0000256" key="3">
    <source>
        <dbReference type="ARBA" id="ARBA00022723"/>
    </source>
</evidence>
<evidence type="ECO:0000313" key="9">
    <source>
        <dbReference type="Proteomes" id="UP001473302"/>
    </source>
</evidence>
<evidence type="ECO:0000256" key="4">
    <source>
        <dbReference type="ARBA" id="ARBA00023002"/>
    </source>
</evidence>
<evidence type="ECO:0000256" key="5">
    <source>
        <dbReference type="ARBA" id="ARBA00023004"/>
    </source>
</evidence>
<evidence type="ECO:0000256" key="2">
    <source>
        <dbReference type="ARBA" id="ARBA00022617"/>
    </source>
</evidence>
<dbReference type="PANTHER" id="PTHR24291:SF50">
    <property type="entry name" value="BIFUNCTIONAL ALBAFLAVENONE MONOOXYGENASE_TERPENE SYNTHASE"/>
    <property type="match status" value="1"/>
</dbReference>
<dbReference type="InterPro" id="IPR002401">
    <property type="entry name" value="Cyt_P450_E_grp-I"/>
</dbReference>
<keyword evidence="2 7" id="KW-0349">Heme</keyword>
<gene>
    <name evidence="8" type="ORF">MFLAVUS_007798</name>
</gene>
<reference evidence="8 9" key="1">
    <citation type="submission" date="2024-04" db="EMBL/GenBank/DDBJ databases">
        <title>genome sequences of Mucor flavus KT1a and Helicostylum pulchrum KT1b strains isolated from the surface of a dry-aged beef.</title>
        <authorList>
            <person name="Toyotome T."/>
            <person name="Hosono M."/>
            <person name="Torimaru M."/>
            <person name="Fukuda K."/>
            <person name="Mikami N."/>
        </authorList>
    </citation>
    <scope>NUCLEOTIDE SEQUENCE [LARGE SCALE GENOMIC DNA]</scope>
    <source>
        <strain evidence="8 9">KT1a</strain>
    </source>
</reference>
<name>A0ABP9Z5D5_9FUNG</name>
<evidence type="ECO:0008006" key="10">
    <source>
        <dbReference type="Google" id="ProtNLM"/>
    </source>
</evidence>
<protein>
    <recommendedName>
        <fullName evidence="10">Cytochrome P450</fullName>
    </recommendedName>
</protein>
<dbReference type="PRINTS" id="PR00463">
    <property type="entry name" value="EP450I"/>
</dbReference>
<dbReference type="Proteomes" id="UP001473302">
    <property type="component" value="Unassembled WGS sequence"/>
</dbReference>